<dbReference type="EMBL" id="AP023086">
    <property type="protein sequence ID" value="BCD99251.1"/>
    <property type="molecule type" value="Genomic_DNA"/>
</dbReference>
<evidence type="ECO:0000313" key="3">
    <source>
        <dbReference type="EMBL" id="BCD99251.1"/>
    </source>
</evidence>
<evidence type="ECO:0000256" key="1">
    <source>
        <dbReference type="ARBA" id="ARBA00022553"/>
    </source>
</evidence>
<dbReference type="SUPFAM" id="SSF55874">
    <property type="entry name" value="ATPase domain of HSP90 chaperone/DNA topoisomerase II/histidine kinase"/>
    <property type="match status" value="1"/>
</dbReference>
<dbReference type="PANTHER" id="PTHR43547">
    <property type="entry name" value="TWO-COMPONENT HISTIDINE KINASE"/>
    <property type="match status" value="1"/>
</dbReference>
<sequence length="227" mass="25163">MIEPNDIDFSTVLASSVHDMKNSVSMLIASLQEVLESMPVENTEQSQQMNTLHYEASRINNELVQLLSIYRLQQKRLPMHVDQHFVVDVLEDQIARNHPLIDSRNVELILDCDADLEAYFDADLVGSVIQNVLVNGCRYTKSKIVLAAKCDKNVLCLTVADDGDGFPAGMLDYPEQLRSGEGDSTQLGLYFASIIASMHQSKHGVGRISLRNGQPLGGGVFELFIPN</sequence>
<feature type="domain" description="Histidine kinase" evidence="2">
    <location>
        <begin position="15"/>
        <end position="227"/>
    </location>
</feature>
<dbReference type="InterPro" id="IPR005467">
    <property type="entry name" value="His_kinase_dom"/>
</dbReference>
<dbReference type="RefSeq" id="WP_236984334.1">
    <property type="nucleotide sequence ID" value="NZ_AP023086.1"/>
</dbReference>
<proteinExistence type="predicted"/>
<keyword evidence="1" id="KW-0597">Phosphoprotein</keyword>
<dbReference type="KEGG" id="marq:MARGE09_P3452"/>
<dbReference type="InterPro" id="IPR036890">
    <property type="entry name" value="HATPase_C_sf"/>
</dbReference>
<evidence type="ECO:0000313" key="4">
    <source>
        <dbReference type="Proteomes" id="UP001320119"/>
    </source>
</evidence>
<dbReference type="PANTHER" id="PTHR43547:SF2">
    <property type="entry name" value="HYBRID SIGNAL TRANSDUCTION HISTIDINE KINASE C"/>
    <property type="match status" value="1"/>
</dbReference>
<dbReference type="Proteomes" id="UP001320119">
    <property type="component" value="Chromosome"/>
</dbReference>
<evidence type="ECO:0000259" key="2">
    <source>
        <dbReference type="PROSITE" id="PS50109"/>
    </source>
</evidence>
<dbReference type="GO" id="GO:0000155">
    <property type="term" value="F:phosphorelay sensor kinase activity"/>
    <property type="evidence" value="ECO:0007669"/>
    <property type="project" value="TreeGrafter"/>
</dbReference>
<keyword evidence="4" id="KW-1185">Reference proteome</keyword>
<dbReference type="Gene3D" id="3.30.565.10">
    <property type="entry name" value="Histidine kinase-like ATPase, C-terminal domain"/>
    <property type="match status" value="1"/>
</dbReference>
<organism evidence="3 4">
    <name type="scientific">Marinagarivorans cellulosilyticus</name>
    <dbReference type="NCBI Taxonomy" id="2721545"/>
    <lineage>
        <taxon>Bacteria</taxon>
        <taxon>Pseudomonadati</taxon>
        <taxon>Pseudomonadota</taxon>
        <taxon>Gammaproteobacteria</taxon>
        <taxon>Cellvibrionales</taxon>
        <taxon>Cellvibrionaceae</taxon>
        <taxon>Marinagarivorans</taxon>
    </lineage>
</organism>
<dbReference type="PROSITE" id="PS50109">
    <property type="entry name" value="HIS_KIN"/>
    <property type="match status" value="1"/>
</dbReference>
<dbReference type="AlphaFoldDB" id="A0AAN1WKF8"/>
<name>A0AAN1WKF8_9GAMM</name>
<reference evidence="3 4" key="1">
    <citation type="journal article" date="2022" name="IScience">
        <title>An ultrasensitive nanofiber-based assay for enzymatic hydrolysis and deep-sea microbial degradation of cellulose.</title>
        <authorList>
            <person name="Tsudome M."/>
            <person name="Tachioka M."/>
            <person name="Miyazaki M."/>
            <person name="Uchimura K."/>
            <person name="Tsuda M."/>
            <person name="Takaki Y."/>
            <person name="Deguchi S."/>
        </authorList>
    </citation>
    <scope>NUCLEOTIDE SEQUENCE [LARGE SCALE GENOMIC DNA]</scope>
    <source>
        <strain evidence="3 4">GE09</strain>
    </source>
</reference>
<accession>A0AAN1WKF8</accession>
<dbReference type="InterPro" id="IPR003594">
    <property type="entry name" value="HATPase_dom"/>
</dbReference>
<dbReference type="Pfam" id="PF02518">
    <property type="entry name" value="HATPase_c"/>
    <property type="match status" value="1"/>
</dbReference>
<protein>
    <recommendedName>
        <fullName evidence="2">Histidine kinase domain-containing protein</fullName>
    </recommendedName>
</protein>
<gene>
    <name evidence="3" type="ORF">MARGE09_P3452</name>
</gene>